<gene>
    <name evidence="2" type="ORF">SAMEA3906487_00127</name>
</gene>
<organism evidence="2 3">
    <name type="scientific">Bordetella trematum</name>
    <dbReference type="NCBI Taxonomy" id="123899"/>
    <lineage>
        <taxon>Bacteria</taxon>
        <taxon>Pseudomonadati</taxon>
        <taxon>Pseudomonadota</taxon>
        <taxon>Betaproteobacteria</taxon>
        <taxon>Burkholderiales</taxon>
        <taxon>Alcaligenaceae</taxon>
        <taxon>Bordetella</taxon>
    </lineage>
</organism>
<dbReference type="InterPro" id="IPR012334">
    <property type="entry name" value="Pectin_lyas_fold"/>
</dbReference>
<dbReference type="PATRIC" id="fig|123899.6.peg.116"/>
<dbReference type="STRING" id="123899.SAMEA3906487_00127"/>
<sequence>MTVSSEVSSFSYATDGATTSFPVPFYFLAAPDLRVWLHNEASDSSTDLEMGTDYDVTGAGQASGGAVITRIAHPQGLTLRGERLVPITQETAYQRNDPFPERAHEKALDKLTMICQQLAAILGWGPGSRLRALLLGRDDIDGQGAYRARGNRITNLGDPQTDTDAVNRRSMFSFVSEYVDRAIAGVSGGFGWFLQSGSGAVARTFQDKMRESVSVVDYGADPSGQTDSTTAIDAALQETDSPYFPDGTYLYGGDIDALFARNPQGPGSVRFDGLDYKILRHAATNVLWPGDFNVWAMGHALGTNNVQRMQIPCGVTHARMGFSQNTTVYHVEGTRVADAMRIQRNATTADESDHVVVINLSREETKPLQGRRCIFEINGCRSSAYTGSGVVYRIQMSREPEQPILRDDGAYTSGNEVLAVGSIELPLVTRPRSAPFFITVDVPEDSIQVSVALAIGFSGEAPADDYVEFEWIRMYPGEAPERLDELTVSQQFDKASTRYQTSYPYGAPRGSVTRQGAVSAVAVTAAVNWAISIPIKFSPPMVVPPQFLFQQPLSGTESRLLDVDSNTVINGLGYDLSERGAVITNNAAAVVGHRYLCHWTASVIF</sequence>
<dbReference type="KEGG" id="btrm:SAMEA390648700127"/>
<evidence type="ECO:0000313" key="2">
    <source>
        <dbReference type="EMBL" id="SAI66165.1"/>
    </source>
</evidence>
<dbReference type="OrthoDB" id="5365411at2"/>
<evidence type="ECO:0000313" key="3">
    <source>
        <dbReference type="Proteomes" id="UP000076825"/>
    </source>
</evidence>
<dbReference type="InterPro" id="IPR011050">
    <property type="entry name" value="Pectin_lyase_fold/virulence"/>
</dbReference>
<feature type="domain" description="Rhamnogalacturonase A/B/Epimerase-like pectate lyase" evidence="1">
    <location>
        <begin position="213"/>
        <end position="255"/>
    </location>
</feature>
<reference evidence="2 3" key="1">
    <citation type="submission" date="2016-04" db="EMBL/GenBank/DDBJ databases">
        <authorList>
            <consortium name="Pathogen Informatics"/>
        </authorList>
    </citation>
    <scope>NUCLEOTIDE SEQUENCE [LARGE SCALE GENOMIC DNA]</scope>
    <source>
        <strain evidence="2 3">H044680328</strain>
    </source>
</reference>
<evidence type="ECO:0000259" key="1">
    <source>
        <dbReference type="Pfam" id="PF12708"/>
    </source>
</evidence>
<protein>
    <submittedName>
        <fullName evidence="2">Pectate lyase superfamily protein</fullName>
    </submittedName>
</protein>
<dbReference type="EMBL" id="LT546645">
    <property type="protein sequence ID" value="SAI66165.1"/>
    <property type="molecule type" value="Genomic_DNA"/>
</dbReference>
<dbReference type="Pfam" id="PF12708">
    <property type="entry name" value="Pect-lyase_RHGA_epim"/>
    <property type="match status" value="1"/>
</dbReference>
<dbReference type="GeneID" id="56588450"/>
<dbReference type="Gene3D" id="2.160.20.10">
    <property type="entry name" value="Single-stranded right-handed beta-helix, Pectin lyase-like"/>
    <property type="match status" value="1"/>
</dbReference>
<dbReference type="SUPFAM" id="SSF51126">
    <property type="entry name" value="Pectin lyase-like"/>
    <property type="match status" value="1"/>
</dbReference>
<dbReference type="InterPro" id="IPR024535">
    <property type="entry name" value="RHGA/B-epi-like_pectate_lyase"/>
</dbReference>
<name>A0A157S6Z1_9BORD</name>
<dbReference type="Proteomes" id="UP000076825">
    <property type="component" value="Chromosome 1"/>
</dbReference>
<dbReference type="RefSeq" id="WP_063491368.1">
    <property type="nucleotide sequence ID" value="NZ_CP016340.1"/>
</dbReference>
<dbReference type="GO" id="GO:0016829">
    <property type="term" value="F:lyase activity"/>
    <property type="evidence" value="ECO:0007669"/>
    <property type="project" value="UniProtKB-KW"/>
</dbReference>
<dbReference type="AlphaFoldDB" id="A0A157S6Z1"/>
<keyword evidence="2" id="KW-0456">Lyase</keyword>
<keyword evidence="3" id="KW-1185">Reference proteome</keyword>
<accession>A0A157S6Z1</accession>
<proteinExistence type="predicted"/>